<reference evidence="1 2" key="1">
    <citation type="submission" date="2020-10" db="EMBL/GenBank/DDBJ databases">
        <title>Plant Genome Project.</title>
        <authorList>
            <person name="Zhang R.-G."/>
        </authorList>
    </citation>
    <scope>NUCLEOTIDE SEQUENCE [LARGE SCALE GENOMIC DNA]</scope>
    <source>
        <strain evidence="1">FAFU-HL-1</strain>
        <tissue evidence="1">Leaf</tissue>
    </source>
</reference>
<name>A0A835TJM5_9ROSI</name>
<gene>
    <name evidence="1" type="ORF">SADUNF_Sadunf02G0105900</name>
</gene>
<keyword evidence="2" id="KW-1185">Reference proteome</keyword>
<accession>A0A835TJM5</accession>
<organism evidence="1 2">
    <name type="scientific">Salix dunnii</name>
    <dbReference type="NCBI Taxonomy" id="1413687"/>
    <lineage>
        <taxon>Eukaryota</taxon>
        <taxon>Viridiplantae</taxon>
        <taxon>Streptophyta</taxon>
        <taxon>Embryophyta</taxon>
        <taxon>Tracheophyta</taxon>
        <taxon>Spermatophyta</taxon>
        <taxon>Magnoliopsida</taxon>
        <taxon>eudicotyledons</taxon>
        <taxon>Gunneridae</taxon>
        <taxon>Pentapetalae</taxon>
        <taxon>rosids</taxon>
        <taxon>fabids</taxon>
        <taxon>Malpighiales</taxon>
        <taxon>Salicaceae</taxon>
        <taxon>Saliceae</taxon>
        <taxon>Salix</taxon>
    </lineage>
</organism>
<proteinExistence type="predicted"/>
<dbReference type="EMBL" id="JADGMS010000002">
    <property type="protein sequence ID" value="KAF9687558.1"/>
    <property type="molecule type" value="Genomic_DNA"/>
</dbReference>
<evidence type="ECO:0000313" key="1">
    <source>
        <dbReference type="EMBL" id="KAF9687558.1"/>
    </source>
</evidence>
<sequence length="246" mass="27309">MEAITRCALEFGVQWAVAGSSIQEPNTSAINPAPPLLAALFPSAADSWPLPIFRAQKHLQAPSSTGPASSGVKCIPEKPIKSLDGGGLSGNIYFWEVKPISGTVTGVAYNTNGNQQGSATAAEMEVEKLMLEIDQLNAIKQMLLRWEKMYYSLHEFYVDEIFDGDDVLGNEIQDEDYDNRFIRLMSFSQVTAIPYGSWMIDHSNSMNFLKHHGKKSAIMSGCSDLTRRLHEQSYDELCLFTYLTRG</sequence>
<comment type="caution">
    <text evidence="1">The sequence shown here is derived from an EMBL/GenBank/DDBJ whole genome shotgun (WGS) entry which is preliminary data.</text>
</comment>
<protein>
    <submittedName>
        <fullName evidence="1">Uncharacterized protein</fullName>
    </submittedName>
</protein>
<dbReference type="Proteomes" id="UP000657918">
    <property type="component" value="Unassembled WGS sequence"/>
</dbReference>
<evidence type="ECO:0000313" key="2">
    <source>
        <dbReference type="Proteomes" id="UP000657918"/>
    </source>
</evidence>
<dbReference type="AlphaFoldDB" id="A0A835TJM5"/>